<keyword evidence="2" id="KW-0812">Transmembrane</keyword>
<keyword evidence="2" id="KW-0472">Membrane</keyword>
<keyword evidence="5" id="KW-1185">Reference proteome</keyword>
<evidence type="ECO:0000256" key="1">
    <source>
        <dbReference type="SAM" id="MobiDB-lite"/>
    </source>
</evidence>
<dbReference type="EMBL" id="JAKXMK010000043">
    <property type="protein sequence ID" value="MCH6171429.1"/>
    <property type="molecule type" value="Genomic_DNA"/>
</dbReference>
<evidence type="ECO:0000256" key="2">
    <source>
        <dbReference type="SAM" id="Phobius"/>
    </source>
</evidence>
<organism evidence="4 5">
    <name type="scientific">Pseudonocardia alaniniphila</name>
    <dbReference type="NCBI Taxonomy" id="75291"/>
    <lineage>
        <taxon>Bacteria</taxon>
        <taxon>Bacillati</taxon>
        <taxon>Actinomycetota</taxon>
        <taxon>Actinomycetes</taxon>
        <taxon>Pseudonocardiales</taxon>
        <taxon>Pseudonocardiaceae</taxon>
        <taxon>Pseudonocardia</taxon>
    </lineage>
</organism>
<dbReference type="InterPro" id="IPR005625">
    <property type="entry name" value="PepSY-ass_TM"/>
</dbReference>
<sequence>MRPLVLRLHFYVGLFVGPFLLVAAVTGLAYTVTPQLEQLVHHQELTVPIRDQRVDLQRQVAAAAAAVPAGTITEIRPQSTPDGTTRVSFDAPGVRDGYTRTAFVDPYTGEVRGVLDTFGEWLPVRAWFDELHRTLMLGDVGRVYSELAASWLGVLALSGLTLWCVRHRNRLRVRRTLLPQGSARGLTRLRSWHGSVGLWAAIGMLFLSATGLTWSQFAGTNVSDLREALNWSTPSVSQTLSGGTAGHGSSGTDPAQMAGTADRVLTAARAAGLSDPVAITPGDGEAWVVKQVQRSWPEKQDAVSVDPTTGAIVDELRFADWPLAAKLARWGIDTHMGLLFGVANQIILAVLALGIICLVVWGYRMWWLRRPTRSAAMPGPAGNQRPGTGAVLVVGLVAVAAGVFLPVLGVSLLAFLLADAMWMHYRSRPAGHGV</sequence>
<feature type="transmembrane region" description="Helical" evidence="2">
    <location>
        <begin position="196"/>
        <end position="217"/>
    </location>
</feature>
<feature type="region of interest" description="Disordered" evidence="1">
    <location>
        <begin position="236"/>
        <end position="257"/>
    </location>
</feature>
<feature type="domain" description="PepSY" evidence="3">
    <location>
        <begin position="55"/>
        <end position="114"/>
    </location>
</feature>
<feature type="transmembrane region" description="Helical" evidence="2">
    <location>
        <begin position="12"/>
        <end position="32"/>
    </location>
</feature>
<dbReference type="PANTHER" id="PTHR34219">
    <property type="entry name" value="IRON-REGULATED INNER MEMBRANE PROTEIN-RELATED"/>
    <property type="match status" value="1"/>
</dbReference>
<dbReference type="PANTHER" id="PTHR34219:SF1">
    <property type="entry name" value="PEPSY DOMAIN-CONTAINING PROTEIN"/>
    <property type="match status" value="1"/>
</dbReference>
<gene>
    <name evidence="4" type="ORF">MMF94_37540</name>
</gene>
<dbReference type="Pfam" id="PF03929">
    <property type="entry name" value="PepSY_TM"/>
    <property type="match status" value="1"/>
</dbReference>
<feature type="transmembrane region" description="Helical" evidence="2">
    <location>
        <begin position="346"/>
        <end position="368"/>
    </location>
</feature>
<comment type="caution">
    <text evidence="4">The sequence shown here is derived from an EMBL/GenBank/DDBJ whole genome shotgun (WGS) entry which is preliminary data.</text>
</comment>
<dbReference type="Proteomes" id="UP001299970">
    <property type="component" value="Unassembled WGS sequence"/>
</dbReference>
<dbReference type="InterPro" id="IPR025711">
    <property type="entry name" value="PepSY"/>
</dbReference>
<protein>
    <submittedName>
        <fullName evidence="4">PepSY domain-containing protein</fullName>
    </submittedName>
</protein>
<dbReference type="Pfam" id="PF03413">
    <property type="entry name" value="PepSY"/>
    <property type="match status" value="1"/>
</dbReference>
<name>A0ABS9TS98_9PSEU</name>
<evidence type="ECO:0000259" key="3">
    <source>
        <dbReference type="Pfam" id="PF03413"/>
    </source>
</evidence>
<accession>A0ABS9TS98</accession>
<feature type="transmembrane region" description="Helical" evidence="2">
    <location>
        <begin position="389"/>
        <end position="418"/>
    </location>
</feature>
<proteinExistence type="predicted"/>
<feature type="transmembrane region" description="Helical" evidence="2">
    <location>
        <begin position="147"/>
        <end position="165"/>
    </location>
</feature>
<evidence type="ECO:0000313" key="4">
    <source>
        <dbReference type="EMBL" id="MCH6171429.1"/>
    </source>
</evidence>
<reference evidence="4 5" key="1">
    <citation type="submission" date="2022-03" db="EMBL/GenBank/DDBJ databases">
        <title>Pseudonocardia alaer sp. nov., a novel actinomycete isolated from reed forest soil.</title>
        <authorList>
            <person name="Wang L."/>
        </authorList>
    </citation>
    <scope>NUCLEOTIDE SEQUENCE [LARGE SCALE GENOMIC DNA]</scope>
    <source>
        <strain evidence="4 5">Y-16303</strain>
    </source>
</reference>
<keyword evidence="2" id="KW-1133">Transmembrane helix</keyword>
<evidence type="ECO:0000313" key="5">
    <source>
        <dbReference type="Proteomes" id="UP001299970"/>
    </source>
</evidence>
<dbReference type="RefSeq" id="WP_241042235.1">
    <property type="nucleotide sequence ID" value="NZ_BAAAJF010000038.1"/>
</dbReference>